<dbReference type="Pfam" id="PF10042">
    <property type="entry name" value="DUF2278"/>
    <property type="match status" value="1"/>
</dbReference>
<evidence type="ECO:0000313" key="1">
    <source>
        <dbReference type="EMBL" id="KAK0631259.1"/>
    </source>
</evidence>
<sequence length="359" mass="39969">MPIEGYGLWKGTLKAWDIKDARTDPETPHGHIKFTDDSRRTLDCAINVKSSDIVTEVVYWKFRGPDNFFDPSHPIIAKLKGLSERRFYDADSPSDSRLGLRIDLLRDGFIDLKAGHIPPWNTPGVPNDDIVDFLQDFVLNGVAKKAEVYIFGQQYGSKNGLHQIHMVQGSFHNPEHPNWEEENGVHQDGGIFLHFPEEDKWEAFFIAFASQAWKTNDGTGYPDTTETLAQHILGGPPPIIPPVPGVINVKIHSALVNPVGPDNSPVLEMIRIRNTGDADVDLTGYVFENQNRANQPIAARGGGRPVVAVGKEVEFPAGACYLPNNRDGRILLKDARGTVIDMAQYRKAQASREGQWIVF</sequence>
<dbReference type="InterPro" id="IPR019268">
    <property type="entry name" value="DUF2278"/>
</dbReference>
<protein>
    <recommendedName>
        <fullName evidence="3">LTD domain-containing protein</fullName>
    </recommendedName>
</protein>
<evidence type="ECO:0008006" key="3">
    <source>
        <dbReference type="Google" id="ProtNLM"/>
    </source>
</evidence>
<dbReference type="Proteomes" id="UP001175000">
    <property type="component" value="Unassembled WGS sequence"/>
</dbReference>
<name>A0AA39XC87_9PEZI</name>
<dbReference type="EMBL" id="JAULSU010000001">
    <property type="protein sequence ID" value="KAK0631259.1"/>
    <property type="molecule type" value="Genomic_DNA"/>
</dbReference>
<dbReference type="AlphaFoldDB" id="A0AA39XC87"/>
<keyword evidence="2" id="KW-1185">Reference proteome</keyword>
<gene>
    <name evidence="1" type="ORF">B0T14DRAFT_651</name>
</gene>
<organism evidence="1 2">
    <name type="scientific">Immersiella caudata</name>
    <dbReference type="NCBI Taxonomy" id="314043"/>
    <lineage>
        <taxon>Eukaryota</taxon>
        <taxon>Fungi</taxon>
        <taxon>Dikarya</taxon>
        <taxon>Ascomycota</taxon>
        <taxon>Pezizomycotina</taxon>
        <taxon>Sordariomycetes</taxon>
        <taxon>Sordariomycetidae</taxon>
        <taxon>Sordariales</taxon>
        <taxon>Lasiosphaeriaceae</taxon>
        <taxon>Immersiella</taxon>
    </lineage>
</organism>
<reference evidence="1" key="1">
    <citation type="submission" date="2023-06" db="EMBL/GenBank/DDBJ databases">
        <title>Genome-scale phylogeny and comparative genomics of the fungal order Sordariales.</title>
        <authorList>
            <consortium name="Lawrence Berkeley National Laboratory"/>
            <person name="Hensen N."/>
            <person name="Bonometti L."/>
            <person name="Westerberg I."/>
            <person name="Brannstrom I.O."/>
            <person name="Guillou S."/>
            <person name="Cros-Aarteil S."/>
            <person name="Calhoun S."/>
            <person name="Haridas S."/>
            <person name="Kuo A."/>
            <person name="Mondo S."/>
            <person name="Pangilinan J."/>
            <person name="Riley R."/>
            <person name="Labutti K."/>
            <person name="Andreopoulos B."/>
            <person name="Lipzen A."/>
            <person name="Chen C."/>
            <person name="Yanf M."/>
            <person name="Daum C."/>
            <person name="Ng V."/>
            <person name="Clum A."/>
            <person name="Steindorff A."/>
            <person name="Ohm R."/>
            <person name="Martin F."/>
            <person name="Silar P."/>
            <person name="Natvig D."/>
            <person name="Lalanne C."/>
            <person name="Gautier V."/>
            <person name="Ament-Velasquez S.L."/>
            <person name="Kruys A."/>
            <person name="Hutchinson M.I."/>
            <person name="Powell A.J."/>
            <person name="Barry K."/>
            <person name="Miller A.N."/>
            <person name="Grigoriev I.V."/>
            <person name="Debuchy R."/>
            <person name="Gladieux P."/>
            <person name="Thoren M.H."/>
            <person name="Johannesson H."/>
        </authorList>
    </citation>
    <scope>NUCLEOTIDE SEQUENCE</scope>
    <source>
        <strain evidence="1">CBS 606.72</strain>
    </source>
</reference>
<proteinExistence type="predicted"/>
<comment type="caution">
    <text evidence="1">The sequence shown here is derived from an EMBL/GenBank/DDBJ whole genome shotgun (WGS) entry which is preliminary data.</text>
</comment>
<accession>A0AA39XC87</accession>
<evidence type="ECO:0000313" key="2">
    <source>
        <dbReference type="Proteomes" id="UP001175000"/>
    </source>
</evidence>